<name>A0A1N7SLX6_9BURK</name>
<dbReference type="STRING" id="1247936.BN2475_1010003"/>
<accession>A0A1N7SLX6</accession>
<feature type="region of interest" description="Disordered" evidence="1">
    <location>
        <begin position="29"/>
        <end position="54"/>
    </location>
</feature>
<proteinExistence type="predicted"/>
<evidence type="ECO:0000256" key="1">
    <source>
        <dbReference type="SAM" id="MobiDB-lite"/>
    </source>
</evidence>
<dbReference type="Proteomes" id="UP000187012">
    <property type="component" value="Unassembled WGS sequence"/>
</dbReference>
<dbReference type="EMBL" id="CYGX02000101">
    <property type="protein sequence ID" value="SIT48398.1"/>
    <property type="molecule type" value="Genomic_DNA"/>
</dbReference>
<protein>
    <submittedName>
        <fullName evidence="2">Uncharacterized protein</fullName>
    </submittedName>
</protein>
<keyword evidence="3" id="KW-1185">Reference proteome</keyword>
<reference evidence="2 3" key="1">
    <citation type="submission" date="2016-12" db="EMBL/GenBank/DDBJ databases">
        <authorList>
            <person name="Song W.-J."/>
            <person name="Kurnit D.M."/>
        </authorList>
    </citation>
    <scope>NUCLEOTIDE SEQUENCE [LARGE SCALE GENOMIC DNA]</scope>
    <source>
        <strain evidence="2 3">STM7296</strain>
    </source>
</reference>
<dbReference type="AlphaFoldDB" id="A0A1N7SLX6"/>
<gene>
    <name evidence="2" type="ORF">BN2475_1010003</name>
</gene>
<sequence>MRLRRKVRQLELEREILAKAAALYGRSEPYPGEVRIPESEPGQNGPIVLGDRSY</sequence>
<evidence type="ECO:0000313" key="3">
    <source>
        <dbReference type="Proteomes" id="UP000187012"/>
    </source>
</evidence>
<evidence type="ECO:0000313" key="2">
    <source>
        <dbReference type="EMBL" id="SIT48398.1"/>
    </source>
</evidence>
<organism evidence="2 3">
    <name type="scientific">Paraburkholderia ribeironis</name>
    <dbReference type="NCBI Taxonomy" id="1247936"/>
    <lineage>
        <taxon>Bacteria</taxon>
        <taxon>Pseudomonadati</taxon>
        <taxon>Pseudomonadota</taxon>
        <taxon>Betaproteobacteria</taxon>
        <taxon>Burkholderiales</taxon>
        <taxon>Burkholderiaceae</taxon>
        <taxon>Paraburkholderia</taxon>
    </lineage>
</organism>